<keyword evidence="3" id="KW-0540">Nuclease</keyword>
<evidence type="ECO:0000256" key="1">
    <source>
        <dbReference type="SAM" id="MobiDB-lite"/>
    </source>
</evidence>
<feature type="region of interest" description="Disordered" evidence="1">
    <location>
        <begin position="107"/>
        <end position="131"/>
    </location>
</feature>
<dbReference type="GO" id="GO:0004519">
    <property type="term" value="F:endonuclease activity"/>
    <property type="evidence" value="ECO:0007669"/>
    <property type="project" value="UniProtKB-KW"/>
</dbReference>
<dbReference type="CDD" id="cd00085">
    <property type="entry name" value="HNHc"/>
    <property type="match status" value="1"/>
</dbReference>
<keyword evidence="3" id="KW-0378">Hydrolase</keyword>
<dbReference type="Gene3D" id="1.10.30.50">
    <property type="match status" value="1"/>
</dbReference>
<dbReference type="InterPro" id="IPR003615">
    <property type="entry name" value="HNH_nuc"/>
</dbReference>
<dbReference type="AlphaFoldDB" id="A0A846X8W8"/>
<dbReference type="Proteomes" id="UP000582646">
    <property type="component" value="Unassembled WGS sequence"/>
</dbReference>
<dbReference type="Pfam" id="PF01844">
    <property type="entry name" value="HNH"/>
    <property type="match status" value="1"/>
</dbReference>
<proteinExistence type="predicted"/>
<comment type="caution">
    <text evidence="3">The sequence shown here is derived from an EMBL/GenBank/DDBJ whole genome shotgun (WGS) entry which is preliminary data.</text>
</comment>
<gene>
    <name evidence="3" type="ORF">HF999_21250</name>
</gene>
<reference evidence="3 4" key="1">
    <citation type="submission" date="2020-04" db="EMBL/GenBank/DDBJ databases">
        <title>MicrobeNet Type strains.</title>
        <authorList>
            <person name="Nicholson A.C."/>
        </authorList>
    </citation>
    <scope>NUCLEOTIDE SEQUENCE [LARGE SCALE GENOMIC DNA]</scope>
    <source>
        <strain evidence="3 4">DSM 44113</strain>
    </source>
</reference>
<dbReference type="GO" id="GO:0008270">
    <property type="term" value="F:zinc ion binding"/>
    <property type="evidence" value="ECO:0007669"/>
    <property type="project" value="InterPro"/>
</dbReference>
<name>A0A846X8W8_9ACTN</name>
<protein>
    <submittedName>
        <fullName evidence="3">HNH endonuclease</fullName>
    </submittedName>
</protein>
<evidence type="ECO:0000259" key="2">
    <source>
        <dbReference type="Pfam" id="PF01844"/>
    </source>
</evidence>
<dbReference type="EMBL" id="JAAXOQ010000048">
    <property type="protein sequence ID" value="NKY20886.1"/>
    <property type="molecule type" value="Genomic_DNA"/>
</dbReference>
<feature type="domain" description="HNH" evidence="2">
    <location>
        <begin position="156"/>
        <end position="188"/>
    </location>
</feature>
<evidence type="ECO:0000313" key="4">
    <source>
        <dbReference type="Proteomes" id="UP000582646"/>
    </source>
</evidence>
<keyword evidence="4" id="KW-1185">Reference proteome</keyword>
<evidence type="ECO:0000313" key="3">
    <source>
        <dbReference type="EMBL" id="NKY20886.1"/>
    </source>
</evidence>
<dbReference type="InterPro" id="IPR002711">
    <property type="entry name" value="HNH"/>
</dbReference>
<organism evidence="3 4">
    <name type="scientific">Tsukamurella spumae</name>
    <dbReference type="NCBI Taxonomy" id="44753"/>
    <lineage>
        <taxon>Bacteria</taxon>
        <taxon>Bacillati</taxon>
        <taxon>Actinomycetota</taxon>
        <taxon>Actinomycetes</taxon>
        <taxon>Mycobacteriales</taxon>
        <taxon>Tsukamurellaceae</taxon>
        <taxon>Tsukamurella</taxon>
    </lineage>
</organism>
<accession>A0A846X8W8</accession>
<keyword evidence="3" id="KW-0255">Endonuclease</keyword>
<sequence>MARPRKPDDPDLRRDCPCDRCGLGYPLVVTWGPEDQICGYCYQQAKRTRGTCECGHTGVLPGRVDGRPACRACAQITLNIDCVRCGAEDEIYRASLCWPCALSDRRRTADQPGHRHHRREANPPGGGIEIDETRQQWNDLDPENADGKKIFALGDMDADHIVPWSKGGKTDAANGQMLCVSCNRSKGDL</sequence>
<dbReference type="GO" id="GO:0003676">
    <property type="term" value="F:nucleic acid binding"/>
    <property type="evidence" value="ECO:0007669"/>
    <property type="project" value="InterPro"/>
</dbReference>